<dbReference type="Pfam" id="PF00106">
    <property type="entry name" value="adh_short"/>
    <property type="match status" value="1"/>
</dbReference>
<comment type="caution">
    <text evidence="4">The sequence shown here is derived from an EMBL/GenBank/DDBJ whole genome shotgun (WGS) entry which is preliminary data.</text>
</comment>
<evidence type="ECO:0000256" key="1">
    <source>
        <dbReference type="ARBA" id="ARBA00006484"/>
    </source>
</evidence>
<sequence length="258" mass="26533">MRAQRPESALVTGGASGVGRAIVELLADRGVRVVVADVDEDAGDRLATAVGGRFVATDVRAPDDMERAVEAASGLGRLAYVNLGAGVARPGPDALAVDDATFDLLWQTNVRGVWNGVRAAAPALRAACDADGPGRIVVTASLAGVATWPDDPLYTATKHAAVGLVRALAPALERRGVTLSAICPGFVNTGLIPAQYRTGQFPLLSAATVARLALAAHEPGGLYVLQPGVEPIAYRPRGVPGARDAEGRVARPPRIEGT</sequence>
<dbReference type="PANTHER" id="PTHR43180">
    <property type="entry name" value="3-OXOACYL-(ACYL-CARRIER-PROTEIN) REDUCTASE (AFU_ORTHOLOGUE AFUA_6G11210)"/>
    <property type="match status" value="1"/>
</dbReference>
<dbReference type="InterPro" id="IPR036291">
    <property type="entry name" value="NAD(P)-bd_dom_sf"/>
</dbReference>
<feature type="region of interest" description="Disordered" evidence="3">
    <location>
        <begin position="236"/>
        <end position="258"/>
    </location>
</feature>
<dbReference type="EMBL" id="SGWX01000001">
    <property type="protein sequence ID" value="RZS61364.1"/>
    <property type="molecule type" value="Genomic_DNA"/>
</dbReference>
<reference evidence="4 5" key="1">
    <citation type="submission" date="2019-02" db="EMBL/GenBank/DDBJ databases">
        <title>Sequencing the genomes of 1000 actinobacteria strains.</title>
        <authorList>
            <person name="Klenk H.-P."/>
        </authorList>
    </citation>
    <scope>NUCLEOTIDE SEQUENCE [LARGE SCALE GENOMIC DNA]</scope>
    <source>
        <strain evidence="4 5">DSM 16932</strain>
    </source>
</reference>
<dbReference type="InterPro" id="IPR002347">
    <property type="entry name" value="SDR_fam"/>
</dbReference>
<keyword evidence="5" id="KW-1185">Reference proteome</keyword>
<dbReference type="AlphaFoldDB" id="A0A4Q7M1R8"/>
<evidence type="ECO:0000313" key="5">
    <source>
        <dbReference type="Proteomes" id="UP000293852"/>
    </source>
</evidence>
<dbReference type="GO" id="GO:0016491">
    <property type="term" value="F:oxidoreductase activity"/>
    <property type="evidence" value="ECO:0007669"/>
    <property type="project" value="UniProtKB-KW"/>
</dbReference>
<dbReference type="Gene3D" id="3.40.50.720">
    <property type="entry name" value="NAD(P)-binding Rossmann-like Domain"/>
    <property type="match status" value="1"/>
</dbReference>
<proteinExistence type="inferred from homology"/>
<dbReference type="RefSeq" id="WP_130413988.1">
    <property type="nucleotide sequence ID" value="NZ_SGWX01000001.1"/>
</dbReference>
<protein>
    <submittedName>
        <fullName evidence="4">NADP-dependent 3-hydroxy acid dehydrogenase YdfG</fullName>
    </submittedName>
</protein>
<organism evidence="4 5">
    <name type="scientific">Xylanimonas ulmi</name>
    <dbReference type="NCBI Taxonomy" id="228973"/>
    <lineage>
        <taxon>Bacteria</taxon>
        <taxon>Bacillati</taxon>
        <taxon>Actinomycetota</taxon>
        <taxon>Actinomycetes</taxon>
        <taxon>Micrococcales</taxon>
        <taxon>Promicromonosporaceae</taxon>
        <taxon>Xylanimonas</taxon>
    </lineage>
</organism>
<evidence type="ECO:0000313" key="4">
    <source>
        <dbReference type="EMBL" id="RZS61364.1"/>
    </source>
</evidence>
<dbReference type="PROSITE" id="PS00061">
    <property type="entry name" value="ADH_SHORT"/>
    <property type="match status" value="1"/>
</dbReference>
<feature type="compositionally biased region" description="Basic and acidic residues" evidence="3">
    <location>
        <begin position="243"/>
        <end position="258"/>
    </location>
</feature>
<keyword evidence="2" id="KW-0560">Oxidoreductase</keyword>
<gene>
    <name evidence="4" type="ORF">EV386_1663</name>
</gene>
<comment type="similarity">
    <text evidence="1">Belongs to the short-chain dehydrogenases/reductases (SDR) family.</text>
</comment>
<evidence type="ECO:0000256" key="2">
    <source>
        <dbReference type="ARBA" id="ARBA00023002"/>
    </source>
</evidence>
<dbReference type="PRINTS" id="PR00081">
    <property type="entry name" value="GDHRDH"/>
</dbReference>
<accession>A0A4Q7M1R8</accession>
<dbReference type="PANTHER" id="PTHR43180:SF33">
    <property type="entry name" value="15-HYDROXYPROSTAGLANDIN DEHYDROGENASE [NAD(+)]-LIKE"/>
    <property type="match status" value="1"/>
</dbReference>
<dbReference type="SUPFAM" id="SSF51735">
    <property type="entry name" value="NAD(P)-binding Rossmann-fold domains"/>
    <property type="match status" value="1"/>
</dbReference>
<evidence type="ECO:0000256" key="3">
    <source>
        <dbReference type="SAM" id="MobiDB-lite"/>
    </source>
</evidence>
<dbReference type="CDD" id="cd05233">
    <property type="entry name" value="SDR_c"/>
    <property type="match status" value="1"/>
</dbReference>
<dbReference type="OrthoDB" id="9775296at2"/>
<name>A0A4Q7M1R8_9MICO</name>
<dbReference type="InterPro" id="IPR020904">
    <property type="entry name" value="Sc_DH/Rdtase_CS"/>
</dbReference>
<dbReference type="Proteomes" id="UP000293852">
    <property type="component" value="Unassembled WGS sequence"/>
</dbReference>